<dbReference type="Proteomes" id="UP000799444">
    <property type="component" value="Unassembled WGS sequence"/>
</dbReference>
<evidence type="ECO:0000313" key="3">
    <source>
        <dbReference type="EMBL" id="KAF2728796.1"/>
    </source>
</evidence>
<keyword evidence="2" id="KW-0812">Transmembrane</keyword>
<keyword evidence="4" id="KW-1185">Reference proteome</keyword>
<feature type="transmembrane region" description="Helical" evidence="2">
    <location>
        <begin position="262"/>
        <end position="283"/>
    </location>
</feature>
<name>A0A9P4QPV6_9PLEO</name>
<feature type="region of interest" description="Disordered" evidence="1">
    <location>
        <begin position="123"/>
        <end position="147"/>
    </location>
</feature>
<feature type="region of interest" description="Disordered" evidence="1">
    <location>
        <begin position="1"/>
        <end position="37"/>
    </location>
</feature>
<organism evidence="3 4">
    <name type="scientific">Polyplosphaeria fusca</name>
    <dbReference type="NCBI Taxonomy" id="682080"/>
    <lineage>
        <taxon>Eukaryota</taxon>
        <taxon>Fungi</taxon>
        <taxon>Dikarya</taxon>
        <taxon>Ascomycota</taxon>
        <taxon>Pezizomycotina</taxon>
        <taxon>Dothideomycetes</taxon>
        <taxon>Pleosporomycetidae</taxon>
        <taxon>Pleosporales</taxon>
        <taxon>Tetraplosphaeriaceae</taxon>
        <taxon>Polyplosphaeria</taxon>
    </lineage>
</organism>
<dbReference type="OrthoDB" id="3065412at2759"/>
<dbReference type="EMBL" id="ML996266">
    <property type="protein sequence ID" value="KAF2728796.1"/>
    <property type="molecule type" value="Genomic_DNA"/>
</dbReference>
<feature type="region of interest" description="Disordered" evidence="1">
    <location>
        <begin position="311"/>
        <end position="348"/>
    </location>
</feature>
<feature type="compositionally biased region" description="Polar residues" evidence="1">
    <location>
        <begin position="337"/>
        <end position="348"/>
    </location>
</feature>
<proteinExistence type="predicted"/>
<dbReference type="AlphaFoldDB" id="A0A9P4QPV6"/>
<keyword evidence="2" id="KW-0472">Membrane</keyword>
<keyword evidence="2" id="KW-1133">Transmembrane helix</keyword>
<feature type="compositionally biased region" description="Basic and acidic residues" evidence="1">
    <location>
        <begin position="1"/>
        <end position="19"/>
    </location>
</feature>
<evidence type="ECO:0000256" key="2">
    <source>
        <dbReference type="SAM" id="Phobius"/>
    </source>
</evidence>
<evidence type="ECO:0000313" key="4">
    <source>
        <dbReference type="Proteomes" id="UP000799444"/>
    </source>
</evidence>
<accession>A0A9P4QPV6</accession>
<reference evidence="3" key="1">
    <citation type="journal article" date="2020" name="Stud. Mycol.">
        <title>101 Dothideomycetes genomes: a test case for predicting lifestyles and emergence of pathogens.</title>
        <authorList>
            <person name="Haridas S."/>
            <person name="Albert R."/>
            <person name="Binder M."/>
            <person name="Bloem J."/>
            <person name="Labutti K."/>
            <person name="Salamov A."/>
            <person name="Andreopoulos B."/>
            <person name="Baker S."/>
            <person name="Barry K."/>
            <person name="Bills G."/>
            <person name="Bluhm B."/>
            <person name="Cannon C."/>
            <person name="Castanera R."/>
            <person name="Culley D."/>
            <person name="Daum C."/>
            <person name="Ezra D."/>
            <person name="Gonzalez J."/>
            <person name="Henrissat B."/>
            <person name="Kuo A."/>
            <person name="Liang C."/>
            <person name="Lipzen A."/>
            <person name="Lutzoni F."/>
            <person name="Magnuson J."/>
            <person name="Mondo S."/>
            <person name="Nolan M."/>
            <person name="Ohm R."/>
            <person name="Pangilinan J."/>
            <person name="Park H.-J."/>
            <person name="Ramirez L."/>
            <person name="Alfaro M."/>
            <person name="Sun H."/>
            <person name="Tritt A."/>
            <person name="Yoshinaga Y."/>
            <person name="Zwiers L.-H."/>
            <person name="Turgeon B."/>
            <person name="Goodwin S."/>
            <person name="Spatafora J."/>
            <person name="Crous P."/>
            <person name="Grigoriev I."/>
        </authorList>
    </citation>
    <scope>NUCLEOTIDE SEQUENCE</scope>
    <source>
        <strain evidence="3">CBS 125425</strain>
    </source>
</reference>
<evidence type="ECO:0000256" key="1">
    <source>
        <dbReference type="SAM" id="MobiDB-lite"/>
    </source>
</evidence>
<protein>
    <submittedName>
        <fullName evidence="3">Uncharacterized protein</fullName>
    </submittedName>
</protein>
<sequence>MPKAEATDAEARHRGDERQGWWLNGTSPTKTAAPPPGAGVLDPDKTPATIPTPVYQSVTVVPADRIAQTSGHAQIPSYTSSAKLLNGYCETPAYTILDGPTAVWVPVIGCISSKSDCCITTTTSGSGPASTDKNGKPVQDPAGNGGAGGFPISKFPDQGTITGCPKDYHTVGGTACCPKSYWLWSTELGGQVPCYSSLDGTMVVPPMPDTLAHGITGTSTPTGSTSKSSKPTSAIVNIAYAMQYPVVAPPPKKEALPTNAKIGIGVGAPVVAVIVGVLVWVLVRRVLAGRKAEKAAARSSVGERFGQGVDTSYVAHHPSPGAEPSQVQRSYGGAKYSSVSTRPTDAHF</sequence>
<comment type="caution">
    <text evidence="3">The sequence shown here is derived from an EMBL/GenBank/DDBJ whole genome shotgun (WGS) entry which is preliminary data.</text>
</comment>
<gene>
    <name evidence="3" type="ORF">EJ04DRAFT_590723</name>
</gene>